<dbReference type="Proteomes" id="UP000014760">
    <property type="component" value="Unassembled WGS sequence"/>
</dbReference>
<dbReference type="AlphaFoldDB" id="R7T5E6"/>
<reference evidence="3" key="1">
    <citation type="submission" date="2012-12" db="EMBL/GenBank/DDBJ databases">
        <authorList>
            <person name="Hellsten U."/>
            <person name="Grimwood J."/>
            <person name="Chapman J.A."/>
            <person name="Shapiro H."/>
            <person name="Aerts A."/>
            <person name="Otillar R.P."/>
            <person name="Terry A.Y."/>
            <person name="Boore J.L."/>
            <person name="Simakov O."/>
            <person name="Marletaz F."/>
            <person name="Cho S.-J."/>
            <person name="Edsinger-Gonzales E."/>
            <person name="Havlak P."/>
            <person name="Kuo D.-H."/>
            <person name="Larsson T."/>
            <person name="Lv J."/>
            <person name="Arendt D."/>
            <person name="Savage R."/>
            <person name="Osoegawa K."/>
            <person name="de Jong P."/>
            <person name="Lindberg D.R."/>
            <person name="Seaver E.C."/>
            <person name="Weisblat D.A."/>
            <person name="Putnam N.H."/>
            <person name="Grigoriev I.V."/>
            <person name="Rokhsar D.S."/>
        </authorList>
    </citation>
    <scope>NUCLEOTIDE SEQUENCE</scope>
    <source>
        <strain evidence="3">I ESC-2004</strain>
    </source>
</reference>
<organism evidence="1">
    <name type="scientific">Capitella teleta</name>
    <name type="common">Polychaete worm</name>
    <dbReference type="NCBI Taxonomy" id="283909"/>
    <lineage>
        <taxon>Eukaryota</taxon>
        <taxon>Metazoa</taxon>
        <taxon>Spiralia</taxon>
        <taxon>Lophotrochozoa</taxon>
        <taxon>Annelida</taxon>
        <taxon>Polychaeta</taxon>
        <taxon>Sedentaria</taxon>
        <taxon>Scolecida</taxon>
        <taxon>Capitellidae</taxon>
        <taxon>Capitella</taxon>
    </lineage>
</organism>
<dbReference type="HOGENOM" id="CLU_2051860_0_0_1"/>
<accession>R7T5E6</accession>
<dbReference type="EMBL" id="AMQN01003468">
    <property type="status" value="NOT_ANNOTATED_CDS"/>
    <property type="molecule type" value="Genomic_DNA"/>
</dbReference>
<reference evidence="2" key="3">
    <citation type="submission" date="2015-06" db="UniProtKB">
        <authorList>
            <consortium name="EnsemblMetazoa"/>
        </authorList>
    </citation>
    <scope>IDENTIFICATION</scope>
</reference>
<reference evidence="1 3" key="2">
    <citation type="journal article" date="2013" name="Nature">
        <title>Insights into bilaterian evolution from three spiralian genomes.</title>
        <authorList>
            <person name="Simakov O."/>
            <person name="Marletaz F."/>
            <person name="Cho S.J."/>
            <person name="Edsinger-Gonzales E."/>
            <person name="Havlak P."/>
            <person name="Hellsten U."/>
            <person name="Kuo D.H."/>
            <person name="Larsson T."/>
            <person name="Lv J."/>
            <person name="Arendt D."/>
            <person name="Savage R."/>
            <person name="Osoegawa K."/>
            <person name="de Jong P."/>
            <person name="Grimwood J."/>
            <person name="Chapman J.A."/>
            <person name="Shapiro H."/>
            <person name="Aerts A."/>
            <person name="Otillar R.P."/>
            <person name="Terry A.Y."/>
            <person name="Boore J.L."/>
            <person name="Grigoriev I.V."/>
            <person name="Lindberg D.R."/>
            <person name="Seaver E.C."/>
            <person name="Weisblat D.A."/>
            <person name="Putnam N.H."/>
            <person name="Rokhsar D.S."/>
        </authorList>
    </citation>
    <scope>NUCLEOTIDE SEQUENCE</scope>
    <source>
        <strain evidence="1 3">I ESC-2004</strain>
    </source>
</reference>
<sequence>MDFSQTHEAIELSFNQTRKGDFLEKNKVMIYSKEGRHLRVMNIRDEKKDCRSSLCVFFPRSDVRVPMLVPQPRDPDVQLSACFSLSAGYDNNVVERAVTSRCKIIKVKPDTVEANHNTAR</sequence>
<evidence type="ECO:0000313" key="1">
    <source>
        <dbReference type="EMBL" id="ELT88343.1"/>
    </source>
</evidence>
<dbReference type="EnsemblMetazoa" id="CapteT185287">
    <property type="protein sequence ID" value="CapteP185287"/>
    <property type="gene ID" value="CapteG185287"/>
</dbReference>
<evidence type="ECO:0000313" key="3">
    <source>
        <dbReference type="Proteomes" id="UP000014760"/>
    </source>
</evidence>
<evidence type="ECO:0000313" key="2">
    <source>
        <dbReference type="EnsemblMetazoa" id="CapteP185287"/>
    </source>
</evidence>
<protein>
    <submittedName>
        <fullName evidence="1 2">Uncharacterized protein</fullName>
    </submittedName>
</protein>
<name>R7T5E6_CAPTE</name>
<gene>
    <name evidence="1" type="ORF">CAPTEDRAFT_185287</name>
</gene>
<proteinExistence type="predicted"/>
<dbReference type="EMBL" id="KB311873">
    <property type="protein sequence ID" value="ELT88343.1"/>
    <property type="molecule type" value="Genomic_DNA"/>
</dbReference>
<keyword evidence="3" id="KW-1185">Reference proteome</keyword>